<protein>
    <submittedName>
        <fullName evidence="4">TetR/AcrR family transcriptional regulator</fullName>
    </submittedName>
</protein>
<sequence>MPKVTQAHRDRQMRKILTAAEECFAEDGFHNASMDQIIKTANMSSSTVYRYFPNGKESLIETISHSRFDPLISAISTWGTSKKTPTLSEALKTGLQSLWACDDFDSSAAAIVRSARLAIGAWAEAPRDRKLQENFISHIGRVDEELQQLIGKWQDNGTVTRRLTPLEISQIIRSNVMGIIAELAIHGEMNIETHLQRLCKLLSE</sequence>
<dbReference type="SUPFAM" id="SSF46689">
    <property type="entry name" value="Homeodomain-like"/>
    <property type="match status" value="1"/>
</dbReference>
<dbReference type="PANTHER" id="PTHR30055">
    <property type="entry name" value="HTH-TYPE TRANSCRIPTIONAL REGULATOR RUTR"/>
    <property type="match status" value="1"/>
</dbReference>
<dbReference type="GO" id="GO:0003700">
    <property type="term" value="F:DNA-binding transcription factor activity"/>
    <property type="evidence" value="ECO:0007669"/>
    <property type="project" value="TreeGrafter"/>
</dbReference>
<dbReference type="Gene3D" id="1.10.357.10">
    <property type="entry name" value="Tetracycline Repressor, domain 2"/>
    <property type="match status" value="1"/>
</dbReference>
<dbReference type="SUPFAM" id="SSF48498">
    <property type="entry name" value="Tetracyclin repressor-like, C-terminal domain"/>
    <property type="match status" value="1"/>
</dbReference>
<dbReference type="RefSeq" id="WP_154544570.1">
    <property type="nucleotide sequence ID" value="NZ_VULO01000006.1"/>
</dbReference>
<proteinExistence type="predicted"/>
<dbReference type="GO" id="GO:0000976">
    <property type="term" value="F:transcription cis-regulatory region binding"/>
    <property type="evidence" value="ECO:0007669"/>
    <property type="project" value="TreeGrafter"/>
</dbReference>
<reference evidence="4 5" key="1">
    <citation type="submission" date="2019-08" db="EMBL/GenBank/DDBJ databases">
        <title>In-depth cultivation of the pig gut microbiome towards novel bacterial diversity and tailored functional studies.</title>
        <authorList>
            <person name="Wylensek D."/>
            <person name="Hitch T.C.A."/>
            <person name="Clavel T."/>
        </authorList>
    </citation>
    <scope>NUCLEOTIDE SEQUENCE [LARGE SCALE GENOMIC DNA]</scope>
    <source>
        <strain evidence="4 5">WB03_NA08</strain>
    </source>
</reference>
<dbReference type="InterPro" id="IPR009057">
    <property type="entry name" value="Homeodomain-like_sf"/>
</dbReference>
<feature type="DNA-binding region" description="H-T-H motif" evidence="2">
    <location>
        <begin position="33"/>
        <end position="52"/>
    </location>
</feature>
<dbReference type="PANTHER" id="PTHR30055:SF229">
    <property type="entry name" value="HTH-TYPE TRANSCRIPTIONAL REPRESSOR RV1474C"/>
    <property type="match status" value="1"/>
</dbReference>
<dbReference type="InterPro" id="IPR050109">
    <property type="entry name" value="HTH-type_TetR-like_transc_reg"/>
</dbReference>
<evidence type="ECO:0000259" key="3">
    <source>
        <dbReference type="PROSITE" id="PS50977"/>
    </source>
</evidence>
<keyword evidence="1 2" id="KW-0238">DNA-binding</keyword>
<evidence type="ECO:0000256" key="2">
    <source>
        <dbReference type="PROSITE-ProRule" id="PRU00335"/>
    </source>
</evidence>
<keyword evidence="5" id="KW-1185">Reference proteome</keyword>
<dbReference type="PRINTS" id="PR00455">
    <property type="entry name" value="HTHTETR"/>
</dbReference>
<evidence type="ECO:0000313" key="5">
    <source>
        <dbReference type="Proteomes" id="UP000470875"/>
    </source>
</evidence>
<dbReference type="InterPro" id="IPR036271">
    <property type="entry name" value="Tet_transcr_reg_TetR-rel_C_sf"/>
</dbReference>
<name>A0A6N7W4I1_9ACTO</name>
<dbReference type="PROSITE" id="PS50977">
    <property type="entry name" value="HTH_TETR_2"/>
    <property type="match status" value="1"/>
</dbReference>
<dbReference type="Pfam" id="PF00440">
    <property type="entry name" value="TetR_N"/>
    <property type="match status" value="1"/>
</dbReference>
<dbReference type="EMBL" id="VULO01000006">
    <property type="protein sequence ID" value="MSS84321.1"/>
    <property type="molecule type" value="Genomic_DNA"/>
</dbReference>
<gene>
    <name evidence="4" type="ORF">FYJ24_05980</name>
</gene>
<evidence type="ECO:0000256" key="1">
    <source>
        <dbReference type="ARBA" id="ARBA00023125"/>
    </source>
</evidence>
<dbReference type="Proteomes" id="UP000470875">
    <property type="component" value="Unassembled WGS sequence"/>
</dbReference>
<feature type="domain" description="HTH tetR-type" evidence="3">
    <location>
        <begin position="10"/>
        <end position="70"/>
    </location>
</feature>
<evidence type="ECO:0000313" key="4">
    <source>
        <dbReference type="EMBL" id="MSS84321.1"/>
    </source>
</evidence>
<comment type="caution">
    <text evidence="4">The sequence shown here is derived from an EMBL/GenBank/DDBJ whole genome shotgun (WGS) entry which is preliminary data.</text>
</comment>
<dbReference type="InterPro" id="IPR001647">
    <property type="entry name" value="HTH_TetR"/>
</dbReference>
<dbReference type="AlphaFoldDB" id="A0A6N7W4I1"/>
<accession>A0A6N7W4I1</accession>
<organism evidence="4 5">
    <name type="scientific">Scrofimicrobium canadense</name>
    <dbReference type="NCBI Taxonomy" id="2652290"/>
    <lineage>
        <taxon>Bacteria</taxon>
        <taxon>Bacillati</taxon>
        <taxon>Actinomycetota</taxon>
        <taxon>Actinomycetes</taxon>
        <taxon>Actinomycetales</taxon>
        <taxon>Actinomycetaceae</taxon>
        <taxon>Scrofimicrobium</taxon>
    </lineage>
</organism>